<gene>
    <name evidence="4" type="ORF">PFICI_09455</name>
</gene>
<dbReference type="GeneID" id="19274468"/>
<feature type="compositionally biased region" description="Polar residues" evidence="2">
    <location>
        <begin position="42"/>
        <end position="52"/>
    </location>
</feature>
<evidence type="ECO:0000313" key="5">
    <source>
        <dbReference type="Proteomes" id="UP000030651"/>
    </source>
</evidence>
<feature type="compositionally biased region" description="Polar residues" evidence="2">
    <location>
        <begin position="335"/>
        <end position="347"/>
    </location>
</feature>
<dbReference type="HOGENOM" id="CLU_016967_2_1_1"/>
<keyword evidence="1" id="KW-0175">Coiled coil</keyword>
<dbReference type="RefSeq" id="XP_007836227.1">
    <property type="nucleotide sequence ID" value="XM_007838036.1"/>
</dbReference>
<feature type="domain" description="DUF4048" evidence="3">
    <location>
        <begin position="307"/>
        <end position="363"/>
    </location>
</feature>
<evidence type="ECO:0000259" key="3">
    <source>
        <dbReference type="Pfam" id="PF13257"/>
    </source>
</evidence>
<organism evidence="4 5">
    <name type="scientific">Pestalotiopsis fici (strain W106-1 / CGMCC3.15140)</name>
    <dbReference type="NCBI Taxonomy" id="1229662"/>
    <lineage>
        <taxon>Eukaryota</taxon>
        <taxon>Fungi</taxon>
        <taxon>Dikarya</taxon>
        <taxon>Ascomycota</taxon>
        <taxon>Pezizomycotina</taxon>
        <taxon>Sordariomycetes</taxon>
        <taxon>Xylariomycetidae</taxon>
        <taxon>Amphisphaeriales</taxon>
        <taxon>Sporocadaceae</taxon>
        <taxon>Pestalotiopsis</taxon>
    </lineage>
</organism>
<accession>W3X2H7</accession>
<feature type="region of interest" description="Disordered" evidence="2">
    <location>
        <begin position="332"/>
        <end position="415"/>
    </location>
</feature>
<feature type="region of interest" description="Disordered" evidence="2">
    <location>
        <begin position="34"/>
        <end position="141"/>
    </location>
</feature>
<feature type="coiled-coil region" evidence="1">
    <location>
        <begin position="151"/>
        <end position="178"/>
    </location>
</feature>
<dbReference type="InterPro" id="IPR025122">
    <property type="entry name" value="DUF4048"/>
</dbReference>
<reference evidence="5" key="1">
    <citation type="journal article" date="2015" name="BMC Genomics">
        <title>Genomic and transcriptomic analysis of the endophytic fungus Pestalotiopsis fici reveals its lifestyle and high potential for synthesis of natural products.</title>
        <authorList>
            <person name="Wang X."/>
            <person name="Zhang X."/>
            <person name="Liu L."/>
            <person name="Xiang M."/>
            <person name="Wang W."/>
            <person name="Sun X."/>
            <person name="Che Y."/>
            <person name="Guo L."/>
            <person name="Liu G."/>
            <person name="Guo L."/>
            <person name="Wang C."/>
            <person name="Yin W.B."/>
            <person name="Stadler M."/>
            <person name="Zhang X."/>
            <person name="Liu X."/>
        </authorList>
    </citation>
    <scope>NUCLEOTIDE SEQUENCE [LARGE SCALE GENOMIC DNA]</scope>
    <source>
        <strain evidence="5">W106-1 / CGMCC3.15140</strain>
    </source>
</reference>
<feature type="region of interest" description="Disordered" evidence="2">
    <location>
        <begin position="180"/>
        <end position="220"/>
    </location>
</feature>
<dbReference type="Pfam" id="PF13257">
    <property type="entry name" value="DUF4048"/>
    <property type="match status" value="1"/>
</dbReference>
<feature type="compositionally biased region" description="Basic and acidic residues" evidence="2">
    <location>
        <begin position="454"/>
        <end position="464"/>
    </location>
</feature>
<dbReference type="AlphaFoldDB" id="W3X2H7"/>
<evidence type="ECO:0000256" key="1">
    <source>
        <dbReference type="SAM" id="Coils"/>
    </source>
</evidence>
<evidence type="ECO:0000256" key="2">
    <source>
        <dbReference type="SAM" id="MobiDB-lite"/>
    </source>
</evidence>
<dbReference type="OMA" id="CDRHRTT"/>
<feature type="region of interest" description="Disordered" evidence="2">
    <location>
        <begin position="514"/>
        <end position="536"/>
    </location>
</feature>
<dbReference type="KEGG" id="pfy:PFICI_09455"/>
<sequence>MASGQVLRHRGLSNKSVSLDALLADFNSDAGESTIVAEDQSTETTAPFSSPQVGEGDDSSTDGQGEFILRPWRSSAPPVSTPRETFETRSTRSSSTTSRHANRLSLTLPVAPANSLPSRPAPTPSIPPTPTETIGSGMASPADPNDFIVAIAAQERRVLELREELNRAEAELKTLQTKWNSSEAHKIRASIRKQEPSRRPIPGTSVLPGSTERPSGRRSLDIERKKALLMGNGTPREYKRRVMRGGHTRTLSLLSPTKSENDFPIHNDFDALRSPDAVRSVENFTPTQLNKRATWAPRQTSPPGGVKQIAEDFRQGLWTFVEDLRQATVGDEGISATSNRTSDFQNRSNRRYTSDQDTIRPSSAVRGRVPFPPDAEVQVETPRKPSPGSFQDRISQHQRTQSKSDSKARKHFSWTPLTSDDLGDDDWSSWDSPSIKTARWSGSTVNGDIIPAIPEKHDDTETFLRKKRSSSDLRSSSPHSEDKLGEMPSSLLNTLAPSNIKRFSADFIKEWERSLSPPADEPSIEPNYQAIKDKAH</sequence>
<evidence type="ECO:0000313" key="4">
    <source>
        <dbReference type="EMBL" id="ETS79602.1"/>
    </source>
</evidence>
<feature type="compositionally biased region" description="Pro residues" evidence="2">
    <location>
        <begin position="119"/>
        <end position="130"/>
    </location>
</feature>
<feature type="compositionally biased region" description="Polar residues" evidence="2">
    <location>
        <begin position="388"/>
        <end position="401"/>
    </location>
</feature>
<dbReference type="Proteomes" id="UP000030651">
    <property type="component" value="Unassembled WGS sequence"/>
</dbReference>
<keyword evidence="5" id="KW-1185">Reference proteome</keyword>
<dbReference type="OrthoDB" id="4097086at2759"/>
<proteinExistence type="predicted"/>
<name>W3X2H7_PESFW</name>
<dbReference type="EMBL" id="KI912114">
    <property type="protein sequence ID" value="ETS79602.1"/>
    <property type="molecule type" value="Genomic_DNA"/>
</dbReference>
<feature type="region of interest" description="Disordered" evidence="2">
    <location>
        <begin position="436"/>
        <end position="491"/>
    </location>
</feature>
<dbReference type="eggNOG" id="ENOG502S19N">
    <property type="taxonomic scope" value="Eukaryota"/>
</dbReference>
<protein>
    <recommendedName>
        <fullName evidence="3">DUF4048 domain-containing protein</fullName>
    </recommendedName>
</protein>
<dbReference type="InParanoid" id="W3X2H7"/>